<dbReference type="RefSeq" id="WP_109776691.1">
    <property type="nucleotide sequence ID" value="NZ_QGDQ01000049.1"/>
</dbReference>
<evidence type="ECO:0000313" key="2">
    <source>
        <dbReference type="Proteomes" id="UP000245469"/>
    </source>
</evidence>
<reference evidence="1 2" key="1">
    <citation type="submission" date="2018-03" db="EMBL/GenBank/DDBJ databases">
        <title>Genomic Encyclopedia of Archaeal and Bacterial Type Strains, Phase II (KMG-II): from individual species to whole genera.</title>
        <authorList>
            <person name="Goeker M."/>
        </authorList>
    </citation>
    <scope>NUCLEOTIDE SEQUENCE [LARGE SCALE GENOMIC DNA]</scope>
    <source>
        <strain evidence="1 2">DSM 44889</strain>
    </source>
</reference>
<comment type="caution">
    <text evidence="1">The sequence shown here is derived from an EMBL/GenBank/DDBJ whole genome shotgun (WGS) entry which is preliminary data.</text>
</comment>
<dbReference type="Proteomes" id="UP000245469">
    <property type="component" value="Unassembled WGS sequence"/>
</dbReference>
<protein>
    <submittedName>
        <fullName evidence="1">Uncharacterized protein</fullName>
    </submittedName>
</protein>
<dbReference type="EMBL" id="QGDQ01000049">
    <property type="protein sequence ID" value="PWJ46277.1"/>
    <property type="molecule type" value="Genomic_DNA"/>
</dbReference>
<name>A0A316A911_9ACTN</name>
<keyword evidence="2" id="KW-1185">Reference proteome</keyword>
<gene>
    <name evidence="1" type="ORF">BXY45_14913</name>
</gene>
<proteinExistence type="predicted"/>
<dbReference type="AlphaFoldDB" id="A0A316A911"/>
<dbReference type="InterPro" id="IPR017853">
    <property type="entry name" value="GH"/>
</dbReference>
<dbReference type="SUPFAM" id="SSF51445">
    <property type="entry name" value="(Trans)glycosidases"/>
    <property type="match status" value="1"/>
</dbReference>
<organism evidence="1 2">
    <name type="scientific">Quadrisphaera granulorum</name>
    <dbReference type="NCBI Taxonomy" id="317664"/>
    <lineage>
        <taxon>Bacteria</taxon>
        <taxon>Bacillati</taxon>
        <taxon>Actinomycetota</taxon>
        <taxon>Actinomycetes</taxon>
        <taxon>Kineosporiales</taxon>
        <taxon>Kineosporiaceae</taxon>
        <taxon>Quadrisphaera</taxon>
    </lineage>
</organism>
<sequence>MPSEVRIAAYLAGLAAAAGGRPVMLGEVGFDPRDGGGGNAARRDFITRVGRWSGRIGLAGGFIWAYGRAADQSFGLGPGDPESTWLLQQWRKLL</sequence>
<evidence type="ECO:0000313" key="1">
    <source>
        <dbReference type="EMBL" id="PWJ46277.1"/>
    </source>
</evidence>
<accession>A0A316A911</accession>